<dbReference type="Pfam" id="PF01435">
    <property type="entry name" value="Peptidase_M48"/>
    <property type="match status" value="1"/>
</dbReference>
<evidence type="ECO:0000313" key="9">
    <source>
        <dbReference type="EMBL" id="GAA5154584.1"/>
    </source>
</evidence>
<feature type="transmembrane region" description="Helical" evidence="7">
    <location>
        <begin position="270"/>
        <end position="292"/>
    </location>
</feature>
<comment type="similarity">
    <text evidence="6">Belongs to the peptidase M48 family.</text>
</comment>
<accession>A0ABP9PZT3</accession>
<dbReference type="CDD" id="cd07326">
    <property type="entry name" value="M56_BlaR1_MecR1_like"/>
    <property type="match status" value="1"/>
</dbReference>
<feature type="transmembrane region" description="Helical" evidence="7">
    <location>
        <begin position="6"/>
        <end position="24"/>
    </location>
</feature>
<reference evidence="10" key="1">
    <citation type="journal article" date="2019" name="Int. J. Syst. Evol. Microbiol.">
        <title>The Global Catalogue of Microorganisms (GCM) 10K type strain sequencing project: providing services to taxonomists for standard genome sequencing and annotation.</title>
        <authorList>
            <consortium name="The Broad Institute Genomics Platform"/>
            <consortium name="The Broad Institute Genome Sequencing Center for Infectious Disease"/>
            <person name="Wu L."/>
            <person name="Ma J."/>
        </authorList>
    </citation>
    <scope>NUCLEOTIDE SEQUENCE [LARGE SCALE GENOMIC DNA]</scope>
    <source>
        <strain evidence="10">JCM 18303</strain>
    </source>
</reference>
<dbReference type="EMBL" id="BAABJP010000008">
    <property type="protein sequence ID" value="GAA5154584.1"/>
    <property type="molecule type" value="Genomic_DNA"/>
</dbReference>
<dbReference type="Gene3D" id="3.30.2010.10">
    <property type="entry name" value="Metalloproteases ('zincins'), catalytic domain"/>
    <property type="match status" value="1"/>
</dbReference>
<keyword evidence="7" id="KW-0812">Transmembrane</keyword>
<evidence type="ECO:0000256" key="5">
    <source>
        <dbReference type="ARBA" id="ARBA00023049"/>
    </source>
</evidence>
<dbReference type="InterPro" id="IPR052173">
    <property type="entry name" value="Beta-lactam_resp_regulator"/>
</dbReference>
<dbReference type="InterPro" id="IPR001915">
    <property type="entry name" value="Peptidase_M48"/>
</dbReference>
<gene>
    <name evidence="9" type="ORF">GCM10023321_26670</name>
</gene>
<keyword evidence="10" id="KW-1185">Reference proteome</keyword>
<comment type="caution">
    <text evidence="9">The sequence shown here is derived from an EMBL/GenBank/DDBJ whole genome shotgun (WGS) entry which is preliminary data.</text>
</comment>
<keyword evidence="4 6" id="KW-0862">Zinc</keyword>
<keyword evidence="5 6" id="KW-0482">Metalloprotease</keyword>
<evidence type="ECO:0000259" key="8">
    <source>
        <dbReference type="Pfam" id="PF01435"/>
    </source>
</evidence>
<keyword evidence="7" id="KW-0472">Membrane</keyword>
<evidence type="ECO:0000313" key="10">
    <source>
        <dbReference type="Proteomes" id="UP001428817"/>
    </source>
</evidence>
<dbReference type="PANTHER" id="PTHR34978:SF3">
    <property type="entry name" value="SLR0241 PROTEIN"/>
    <property type="match status" value="1"/>
</dbReference>
<dbReference type="PANTHER" id="PTHR34978">
    <property type="entry name" value="POSSIBLE SENSOR-TRANSDUCER PROTEIN BLAR"/>
    <property type="match status" value="1"/>
</dbReference>
<organism evidence="9 10">
    <name type="scientific">Pseudonocardia eucalypti</name>
    <dbReference type="NCBI Taxonomy" id="648755"/>
    <lineage>
        <taxon>Bacteria</taxon>
        <taxon>Bacillati</taxon>
        <taxon>Actinomycetota</taxon>
        <taxon>Actinomycetes</taxon>
        <taxon>Pseudonocardiales</taxon>
        <taxon>Pseudonocardiaceae</taxon>
        <taxon>Pseudonocardia</taxon>
    </lineage>
</organism>
<proteinExistence type="inferred from homology"/>
<evidence type="ECO:0000256" key="4">
    <source>
        <dbReference type="ARBA" id="ARBA00022833"/>
    </source>
</evidence>
<evidence type="ECO:0000256" key="1">
    <source>
        <dbReference type="ARBA" id="ARBA00022670"/>
    </source>
</evidence>
<evidence type="ECO:0000256" key="7">
    <source>
        <dbReference type="SAM" id="Phobius"/>
    </source>
</evidence>
<evidence type="ECO:0000256" key="6">
    <source>
        <dbReference type="RuleBase" id="RU003983"/>
    </source>
</evidence>
<protein>
    <recommendedName>
        <fullName evidence="8">Peptidase M48 domain-containing protein</fullName>
    </recommendedName>
</protein>
<sequence length="298" mass="30975">MTFSVYVPVVLSLLVAASSRLLAVRLSPTPGTLKTVLGASVLCAAGTTWALVLLALTLLGFTPLAVEEASERGVHLVQPVPGVVGAAAAVMLALGVIRVVRVIRARNATRRELFAVCRACGPGELAVVPVDQPHAFAVPGRPGRVLVTRGLLALLDGKERRVVLAHERAHLAGGHHGLRAVAEVCAAMNPLLVPVREAVAFLVERNADEHAASVSGSREVAARALAKAALAEAGGPARRVLGFLACEVSARVAALQADPPRPRLLLPGSFLALGVGTAIAAVQATLAFYRLIHWLWLG</sequence>
<keyword evidence="2" id="KW-0479">Metal-binding</keyword>
<comment type="cofactor">
    <cofactor evidence="6">
        <name>Zn(2+)</name>
        <dbReference type="ChEBI" id="CHEBI:29105"/>
    </cofactor>
    <text evidence="6">Binds 1 zinc ion per subunit.</text>
</comment>
<evidence type="ECO:0000256" key="3">
    <source>
        <dbReference type="ARBA" id="ARBA00022801"/>
    </source>
</evidence>
<dbReference type="Proteomes" id="UP001428817">
    <property type="component" value="Unassembled WGS sequence"/>
</dbReference>
<feature type="transmembrane region" description="Helical" evidence="7">
    <location>
        <begin position="36"/>
        <end position="60"/>
    </location>
</feature>
<dbReference type="RefSeq" id="WP_185061546.1">
    <property type="nucleotide sequence ID" value="NZ_BAABJP010000008.1"/>
</dbReference>
<evidence type="ECO:0000256" key="2">
    <source>
        <dbReference type="ARBA" id="ARBA00022723"/>
    </source>
</evidence>
<name>A0ABP9PZT3_9PSEU</name>
<feature type="domain" description="Peptidase M48" evidence="8">
    <location>
        <begin position="127"/>
        <end position="184"/>
    </location>
</feature>
<keyword evidence="1 6" id="KW-0645">Protease</keyword>
<feature type="transmembrane region" description="Helical" evidence="7">
    <location>
        <begin position="80"/>
        <end position="100"/>
    </location>
</feature>
<keyword evidence="3 6" id="KW-0378">Hydrolase</keyword>
<keyword evidence="7" id="KW-1133">Transmembrane helix</keyword>